<dbReference type="AlphaFoldDB" id="A0A9P4K7Z2"/>
<sequence length="407" mass="47008">MNASDDQLEEIVSNSMLDEATGASCFKAFFINTLQTNSAWLPGNFSIRPGSLQSLRKAGLSGYILSAIWKQTGYWAKMGNHNHTAKNERGEMASFGFSYRYVCGWDTGISFTQFLRTHHSRTYFCINYPCLAFDRFKSYLQHNPKLAYREFFLDALAADDSLDVWQTNIGKRREMLLGHERKYEGEHFDFNTAPRELHRLSRDWHILGQDCRDLLAQLDFLLAMYTKYMAILPEAGWEVEKSSNTDESLAVYRSMCDNLERWTAVYKDRTNLRINLLFHLANQRESRTNTEIASSTAIVAEQTQRDSASMITIAAVTMFFLPGTFVSAILSTTFFDYSDNGLHVSNKWWILLAATLPLTILVFGIWLSWRYFRIKKRNQEVQTGAENHKQVRDWKKKPSAVSNFRGR</sequence>
<accession>A0A9P4K7Z2</accession>
<dbReference type="Gene3D" id="1.20.58.340">
    <property type="entry name" value="Magnesium transport protein CorA, transmembrane region"/>
    <property type="match status" value="1"/>
</dbReference>
<feature type="transmembrane region" description="Helical" evidence="1">
    <location>
        <begin position="311"/>
        <end position="335"/>
    </location>
</feature>
<evidence type="ECO:0000313" key="2">
    <source>
        <dbReference type="EMBL" id="KAF2263761.1"/>
    </source>
</evidence>
<keyword evidence="3" id="KW-1185">Reference proteome</keyword>
<evidence type="ECO:0000256" key="1">
    <source>
        <dbReference type="SAM" id="Phobius"/>
    </source>
</evidence>
<keyword evidence="1" id="KW-0812">Transmembrane</keyword>
<evidence type="ECO:0000313" key="3">
    <source>
        <dbReference type="Proteomes" id="UP000800093"/>
    </source>
</evidence>
<organism evidence="2 3">
    <name type="scientific">Lojkania enalia</name>
    <dbReference type="NCBI Taxonomy" id="147567"/>
    <lineage>
        <taxon>Eukaryota</taxon>
        <taxon>Fungi</taxon>
        <taxon>Dikarya</taxon>
        <taxon>Ascomycota</taxon>
        <taxon>Pezizomycotina</taxon>
        <taxon>Dothideomycetes</taxon>
        <taxon>Pleosporomycetidae</taxon>
        <taxon>Pleosporales</taxon>
        <taxon>Pleosporales incertae sedis</taxon>
        <taxon>Lojkania</taxon>
    </lineage>
</organism>
<dbReference type="Proteomes" id="UP000800093">
    <property type="component" value="Unassembled WGS sequence"/>
</dbReference>
<gene>
    <name evidence="2" type="ORF">CC78DRAFT_266653</name>
</gene>
<keyword evidence="1" id="KW-1133">Transmembrane helix</keyword>
<keyword evidence="1" id="KW-0472">Membrane</keyword>
<feature type="transmembrane region" description="Helical" evidence="1">
    <location>
        <begin position="347"/>
        <end position="369"/>
    </location>
</feature>
<reference evidence="3" key="1">
    <citation type="journal article" date="2020" name="Stud. Mycol.">
        <title>101 Dothideomycetes genomes: A test case for predicting lifestyles and emergence of pathogens.</title>
        <authorList>
            <person name="Haridas S."/>
            <person name="Albert R."/>
            <person name="Binder M."/>
            <person name="Bloem J."/>
            <person name="LaButti K."/>
            <person name="Salamov A."/>
            <person name="Andreopoulos B."/>
            <person name="Baker S."/>
            <person name="Barry K."/>
            <person name="Bills G."/>
            <person name="Bluhm B."/>
            <person name="Cannon C."/>
            <person name="Castanera R."/>
            <person name="Culley D."/>
            <person name="Daum C."/>
            <person name="Ezra D."/>
            <person name="Gonzalez J."/>
            <person name="Henrissat B."/>
            <person name="Kuo A."/>
            <person name="Liang C."/>
            <person name="Lipzen A."/>
            <person name="Lutzoni F."/>
            <person name="Magnuson J."/>
            <person name="Mondo S."/>
            <person name="Nolan M."/>
            <person name="Ohm R."/>
            <person name="Pangilinan J."/>
            <person name="Park H.-J."/>
            <person name="Ramirez L."/>
            <person name="Alfaro M."/>
            <person name="Sun H."/>
            <person name="Tritt A."/>
            <person name="Yoshinaga Y."/>
            <person name="Zwiers L.-H."/>
            <person name="Turgeon B."/>
            <person name="Goodwin S."/>
            <person name="Spatafora J."/>
            <person name="Crous P."/>
            <person name="Grigoriev I."/>
        </authorList>
    </citation>
    <scope>NUCLEOTIDE SEQUENCE [LARGE SCALE GENOMIC DNA]</scope>
    <source>
        <strain evidence="3">CBS 304.66</strain>
    </source>
</reference>
<protein>
    <submittedName>
        <fullName evidence="2">Uncharacterized protein</fullName>
    </submittedName>
</protein>
<dbReference type="OrthoDB" id="5392974at2759"/>
<name>A0A9P4K7Z2_9PLEO</name>
<comment type="caution">
    <text evidence="2">The sequence shown here is derived from an EMBL/GenBank/DDBJ whole genome shotgun (WGS) entry which is preliminary data.</text>
</comment>
<proteinExistence type="predicted"/>
<dbReference type="EMBL" id="ML986622">
    <property type="protein sequence ID" value="KAF2263761.1"/>
    <property type="molecule type" value="Genomic_DNA"/>
</dbReference>